<evidence type="ECO:0000313" key="2">
    <source>
        <dbReference type="Proteomes" id="UP000231843"/>
    </source>
</evidence>
<protein>
    <submittedName>
        <fullName evidence="1">Uncharacterized protein</fullName>
    </submittedName>
</protein>
<dbReference type="AlphaFoldDB" id="A0A2M9ZW22"/>
<gene>
    <name evidence="1" type="ORF">CH365_15475</name>
</gene>
<dbReference type="EMBL" id="NPEA01000008">
    <property type="protein sequence ID" value="PJZ76219.1"/>
    <property type="molecule type" value="Genomic_DNA"/>
</dbReference>
<accession>A0A2M9ZW22</accession>
<dbReference type="OrthoDB" id="3255521at2"/>
<dbReference type="RefSeq" id="WP_100769462.1">
    <property type="nucleotide sequence ID" value="NZ_NPEA01000008.1"/>
</dbReference>
<reference evidence="1 2" key="1">
    <citation type="submission" date="2017-07" db="EMBL/GenBank/DDBJ databases">
        <title>Leptospira spp. isolated from tropical soils.</title>
        <authorList>
            <person name="Thibeaux R."/>
            <person name="Iraola G."/>
            <person name="Ferres I."/>
            <person name="Bierque E."/>
            <person name="Girault D."/>
            <person name="Soupe-Gilbert M.-E."/>
            <person name="Picardeau M."/>
            <person name="Goarant C."/>
        </authorList>
    </citation>
    <scope>NUCLEOTIDE SEQUENCE [LARGE SCALE GENOMIC DNA]</scope>
    <source>
        <strain evidence="1 2">ES4-C-A1</strain>
    </source>
</reference>
<comment type="caution">
    <text evidence="1">The sequence shown here is derived from an EMBL/GenBank/DDBJ whole genome shotgun (WGS) entry which is preliminary data.</text>
</comment>
<proteinExistence type="predicted"/>
<sequence length="79" mass="9368">MEIKIGIKGKILSGEKEGDYVWIYNDEKNTGGYLIFTADNPEMNNAFDGWVEKFEYLPKYFAEAQWTVEWLEKFDLFNQ</sequence>
<organism evidence="1 2">
    <name type="scientific">Leptospira neocaledonica</name>
    <dbReference type="NCBI Taxonomy" id="2023192"/>
    <lineage>
        <taxon>Bacteria</taxon>
        <taxon>Pseudomonadati</taxon>
        <taxon>Spirochaetota</taxon>
        <taxon>Spirochaetia</taxon>
        <taxon>Leptospirales</taxon>
        <taxon>Leptospiraceae</taxon>
        <taxon>Leptospira</taxon>
    </lineage>
</organism>
<keyword evidence="2" id="KW-1185">Reference proteome</keyword>
<evidence type="ECO:0000313" key="1">
    <source>
        <dbReference type="EMBL" id="PJZ76219.1"/>
    </source>
</evidence>
<name>A0A2M9ZW22_9LEPT</name>
<dbReference type="Proteomes" id="UP000231843">
    <property type="component" value="Unassembled WGS sequence"/>
</dbReference>